<reference evidence="2 3" key="2">
    <citation type="submission" date="2017-10" db="EMBL/GenBank/DDBJ databases">
        <title>Extensive intraspecific genome diversity in a model arbuscular mycorrhizal fungus.</title>
        <authorList>
            <person name="Chen E.C.H."/>
            <person name="Morin E."/>
            <person name="Baudet D."/>
            <person name="Noel J."/>
            <person name="Ndikumana S."/>
            <person name="Charron P."/>
            <person name="St-Onge C."/>
            <person name="Giorgi J."/>
            <person name="Grigoriev I.V."/>
            <person name="Roux C."/>
            <person name="Martin F.M."/>
            <person name="Corradi N."/>
        </authorList>
    </citation>
    <scope>NUCLEOTIDE SEQUENCE [LARGE SCALE GENOMIC DNA]</scope>
    <source>
        <strain evidence="2 3">C2</strain>
    </source>
</reference>
<dbReference type="Proteomes" id="UP000233469">
    <property type="component" value="Unassembled WGS sequence"/>
</dbReference>
<evidence type="ECO:0000256" key="1">
    <source>
        <dbReference type="SAM" id="MobiDB-lite"/>
    </source>
</evidence>
<dbReference type="EMBL" id="LLXL01007743">
    <property type="protein sequence ID" value="PKK55385.1"/>
    <property type="molecule type" value="Genomic_DNA"/>
</dbReference>
<reference evidence="2 3" key="1">
    <citation type="submission" date="2016-04" db="EMBL/GenBank/DDBJ databases">
        <title>Genome analyses suggest a sexual origin of heterokaryosis in a supposedly ancient asexual fungus.</title>
        <authorList>
            <person name="Ropars J."/>
            <person name="Sedzielewska K."/>
            <person name="Noel J."/>
            <person name="Charron P."/>
            <person name="Farinelli L."/>
            <person name="Marton T."/>
            <person name="Kruger M."/>
            <person name="Pelin A."/>
            <person name="Brachmann A."/>
            <person name="Corradi N."/>
        </authorList>
    </citation>
    <scope>NUCLEOTIDE SEQUENCE [LARGE SCALE GENOMIC DNA]</scope>
    <source>
        <strain evidence="2 3">C2</strain>
    </source>
</reference>
<organism evidence="2 3">
    <name type="scientific">Rhizophagus irregularis</name>
    <dbReference type="NCBI Taxonomy" id="588596"/>
    <lineage>
        <taxon>Eukaryota</taxon>
        <taxon>Fungi</taxon>
        <taxon>Fungi incertae sedis</taxon>
        <taxon>Mucoromycota</taxon>
        <taxon>Glomeromycotina</taxon>
        <taxon>Glomeromycetes</taxon>
        <taxon>Glomerales</taxon>
        <taxon>Glomeraceae</taxon>
        <taxon>Rhizophagus</taxon>
    </lineage>
</organism>
<proteinExistence type="predicted"/>
<sequence length="179" mass="19542">MPSKGNKKAGNNPNRGPAKRQEKRNKNKDSGSDISNSDNEQLKNKNNSFKRSCTLTDNSMEEDFVADSTADIGSNTAAPSVPGSVTSSTDASMHALKNKETFPLDAFPNKDIMDTNNTSPPPLDTPTITILRRDYQTVAAPNASSEFVKKYPTNRAMIDAVNNLLLETYHSYTGRACHT</sequence>
<comment type="caution">
    <text evidence="2">The sequence shown here is derived from an EMBL/GenBank/DDBJ whole genome shotgun (WGS) entry which is preliminary data.</text>
</comment>
<protein>
    <submittedName>
        <fullName evidence="2">Uncharacterized protein</fullName>
    </submittedName>
</protein>
<feature type="compositionally biased region" description="Polar residues" evidence="1">
    <location>
        <begin position="71"/>
        <end position="91"/>
    </location>
</feature>
<feature type="compositionally biased region" description="Polar residues" evidence="1">
    <location>
        <begin position="32"/>
        <end position="54"/>
    </location>
</feature>
<evidence type="ECO:0000313" key="3">
    <source>
        <dbReference type="Proteomes" id="UP000233469"/>
    </source>
</evidence>
<name>A0A2N1M168_9GLOM</name>
<dbReference type="AlphaFoldDB" id="A0A2N1M168"/>
<evidence type="ECO:0000313" key="2">
    <source>
        <dbReference type="EMBL" id="PKK55385.1"/>
    </source>
</evidence>
<accession>A0A2N1M168</accession>
<feature type="region of interest" description="Disordered" evidence="1">
    <location>
        <begin position="71"/>
        <end position="92"/>
    </location>
</feature>
<gene>
    <name evidence="2" type="ORF">RhiirC2_802542</name>
</gene>
<feature type="compositionally biased region" description="Basic residues" evidence="1">
    <location>
        <begin position="17"/>
        <end position="26"/>
    </location>
</feature>
<dbReference type="VEuPathDB" id="FungiDB:RhiirA1_481194"/>
<feature type="non-terminal residue" evidence="2">
    <location>
        <position position="179"/>
    </location>
</feature>
<feature type="region of interest" description="Disordered" evidence="1">
    <location>
        <begin position="1"/>
        <end position="54"/>
    </location>
</feature>